<protein>
    <submittedName>
        <fullName evidence="2">Uncharacterized protein</fullName>
    </submittedName>
</protein>
<accession>A0A7S3KAH3</accession>
<organism evidence="2">
    <name type="scientific">Euplotes crassus</name>
    <dbReference type="NCBI Taxonomy" id="5936"/>
    <lineage>
        <taxon>Eukaryota</taxon>
        <taxon>Sar</taxon>
        <taxon>Alveolata</taxon>
        <taxon>Ciliophora</taxon>
        <taxon>Intramacronucleata</taxon>
        <taxon>Spirotrichea</taxon>
        <taxon>Hypotrichia</taxon>
        <taxon>Euplotida</taxon>
        <taxon>Euplotidae</taxon>
        <taxon>Moneuplotes</taxon>
    </lineage>
</organism>
<evidence type="ECO:0000313" key="2">
    <source>
        <dbReference type="EMBL" id="CAE0378110.1"/>
    </source>
</evidence>
<dbReference type="AlphaFoldDB" id="A0A7S3KAH3"/>
<name>A0A7S3KAH3_EUPCR</name>
<feature type="compositionally biased region" description="Polar residues" evidence="1">
    <location>
        <begin position="16"/>
        <end position="31"/>
    </location>
</feature>
<feature type="region of interest" description="Disordered" evidence="1">
    <location>
        <begin position="1"/>
        <end position="68"/>
    </location>
</feature>
<proteinExistence type="predicted"/>
<evidence type="ECO:0000256" key="1">
    <source>
        <dbReference type="SAM" id="MobiDB-lite"/>
    </source>
</evidence>
<dbReference type="EMBL" id="HBIK01006438">
    <property type="protein sequence ID" value="CAE0378110.1"/>
    <property type="molecule type" value="Transcribed_RNA"/>
</dbReference>
<reference evidence="2" key="1">
    <citation type="submission" date="2021-01" db="EMBL/GenBank/DDBJ databases">
        <authorList>
            <person name="Corre E."/>
            <person name="Pelletier E."/>
            <person name="Niang G."/>
            <person name="Scheremetjew M."/>
            <person name="Finn R."/>
            <person name="Kale V."/>
            <person name="Holt S."/>
            <person name="Cochrane G."/>
            <person name="Meng A."/>
            <person name="Brown T."/>
            <person name="Cohen L."/>
        </authorList>
    </citation>
    <scope>NUCLEOTIDE SEQUENCE</scope>
    <source>
        <strain evidence="2">CT5</strain>
    </source>
</reference>
<sequence>MEDSIISDDISSSDSNEGTETLNILTPTSDNQTEKITQKPGLHKSTEKTTKNKKGHEKSNIFDINMRKRKNDKLKDLCDSKPKYLPTMSNVKRVHKSHTSLKSKRAKYLNFPKMAESPFTKKNNRERN</sequence>
<gene>
    <name evidence="2" type="ORF">ECRA1380_LOCUS3069</name>
</gene>